<dbReference type="PANTHER" id="PTHR33546">
    <property type="entry name" value="LARGE, MULTIFUNCTIONAL SECRETED PROTEIN-RELATED"/>
    <property type="match status" value="1"/>
</dbReference>
<dbReference type="InterPro" id="IPR011041">
    <property type="entry name" value="Quinoprot_gluc/sorb_DH_b-prop"/>
</dbReference>
<dbReference type="InParanoid" id="B4DA04"/>
<dbReference type="EMBL" id="ABVL01000028">
    <property type="protein sequence ID" value="EDY16758.1"/>
    <property type="molecule type" value="Genomic_DNA"/>
</dbReference>
<dbReference type="STRING" id="497964.CfE428DRAFT_5721"/>
<evidence type="ECO:0000313" key="4">
    <source>
        <dbReference type="EMBL" id="EDY16758.1"/>
    </source>
</evidence>
<name>B4DA04_9BACT</name>
<dbReference type="SUPFAM" id="SSF50952">
    <property type="entry name" value="Soluble quinoprotein glucose dehydrogenase"/>
    <property type="match status" value="1"/>
</dbReference>
<proteinExistence type="predicted"/>
<feature type="region of interest" description="Disordered" evidence="1">
    <location>
        <begin position="125"/>
        <end position="147"/>
    </location>
</feature>
<evidence type="ECO:0000313" key="5">
    <source>
        <dbReference type="Proteomes" id="UP000005824"/>
    </source>
</evidence>
<evidence type="ECO:0000259" key="3">
    <source>
        <dbReference type="Pfam" id="PF20601"/>
    </source>
</evidence>
<keyword evidence="5" id="KW-1185">Reference proteome</keyword>
<evidence type="ECO:0000256" key="1">
    <source>
        <dbReference type="SAM" id="MobiDB-lite"/>
    </source>
</evidence>
<dbReference type="InterPro" id="IPR046476">
    <property type="entry name" value="DUF6797"/>
</dbReference>
<dbReference type="Gene3D" id="2.120.10.30">
    <property type="entry name" value="TolB, C-terminal domain"/>
    <property type="match status" value="1"/>
</dbReference>
<feature type="signal peptide" evidence="2">
    <location>
        <begin position="1"/>
        <end position="22"/>
    </location>
</feature>
<dbReference type="AlphaFoldDB" id="B4DA04"/>
<gene>
    <name evidence="4" type="ORF">CfE428DRAFT_5721</name>
</gene>
<dbReference type="eggNOG" id="COG2133">
    <property type="taxonomic scope" value="Bacteria"/>
</dbReference>
<dbReference type="PANTHER" id="PTHR33546:SF1">
    <property type="entry name" value="LARGE, MULTIFUNCTIONAL SECRETED PROTEIN"/>
    <property type="match status" value="1"/>
</dbReference>
<evidence type="ECO:0000256" key="2">
    <source>
        <dbReference type="SAM" id="SignalP"/>
    </source>
</evidence>
<feature type="chain" id="PRO_5002803058" evidence="2">
    <location>
        <begin position="23"/>
        <end position="799"/>
    </location>
</feature>
<protein>
    <submittedName>
        <fullName evidence="4">Putative large, multifunctional secreted protein</fullName>
    </submittedName>
</protein>
<accession>B4DA04</accession>
<feature type="domain" description="DUF6797" evidence="3">
    <location>
        <begin position="73"/>
        <end position="190"/>
    </location>
</feature>
<comment type="caution">
    <text evidence="4">The sequence shown here is derived from an EMBL/GenBank/DDBJ whole genome shotgun (WGS) entry which is preliminary data.</text>
</comment>
<reference evidence="4 5" key="1">
    <citation type="journal article" date="2011" name="J. Bacteriol.">
        <title>Genome sequence of Chthoniobacter flavus Ellin428, an aerobic heterotrophic soil bacterium.</title>
        <authorList>
            <person name="Kant R."/>
            <person name="van Passel M.W."/>
            <person name="Palva A."/>
            <person name="Lucas S."/>
            <person name="Lapidus A."/>
            <person name="Glavina Del Rio T."/>
            <person name="Dalin E."/>
            <person name="Tice H."/>
            <person name="Bruce D."/>
            <person name="Goodwin L."/>
            <person name="Pitluck S."/>
            <person name="Larimer F.W."/>
            <person name="Land M.L."/>
            <person name="Hauser L."/>
            <person name="Sangwan P."/>
            <person name="de Vos W.M."/>
            <person name="Janssen P.H."/>
            <person name="Smidt H."/>
        </authorList>
    </citation>
    <scope>NUCLEOTIDE SEQUENCE [LARGE SCALE GENOMIC DNA]</scope>
    <source>
        <strain evidence="4 5">Ellin428</strain>
    </source>
</reference>
<dbReference type="Proteomes" id="UP000005824">
    <property type="component" value="Unassembled WGS sequence"/>
</dbReference>
<dbReference type="InterPro" id="IPR011042">
    <property type="entry name" value="6-blade_b-propeller_TolB-like"/>
</dbReference>
<dbReference type="RefSeq" id="WP_006983042.1">
    <property type="nucleotide sequence ID" value="NZ_ABVL01000028.1"/>
</dbReference>
<sequence>MKLSACLFVTASIALAPLCSFAANWWEEMDYGRFLSASFNDTDNKTTLTGAERIATNKGIGVKLGHDGNAGFIFDTELLRATGAWTGGWLKLKGVVFDGGHGPNPSAPANAQIYFGTHVNTPGWSKGDSFQDPRPLPKGPRKADVKPGDPFFADVPFGPLPREWAKYRGLYLSGDRVVFAYTVGEASLLESDDLETAGDEALITRTFNVTAPGTASSLLVADAPEGVTPSIEGDHAVFCNDAKNADDRTVVRVIGAPADAKLVVDGTRVTLKLPPFAAGQKFKVAFAHGTAADLAKLTDAVKAAAQPADLQPLTHGGAPHWTETVKTKGTLGTSEGGFPYVVDNVSAPLDNPYKSKIRIAGLDFFKDGRIAFSTWSGDVWIGKGIDDKLENIEWKRYATGIFHALGLRIVDDQIYVLGRDQITRLHDLNNDGEADFYENFNNDVQVTPGFHEFTFGLETDSKGNFYFIKGGPVNPGGRGWGPLSDHNGCMFKVSGNGQKFEVFATGVRAPNGIGVGPNDEITTGDNQGTWVPVDYIQYVKQGDFIEVPDLSHRVPVPTAYAPHLCWVPYDWDNSNGDQVWVTSDKWGPLKGSMLYLSYGKSSLFGVLQESIGDVRQGGVFKFPLKFETGICRARFNPADGQLYVAGLKGWQTNAAKDGAIERVRYTGKPVTVENELHITDKGITIRFTNEVETSSASDAGNYAIEQYNYRWTSAYGSAEYKVSAPEQKGHDKLEIKSVTVAPDKKSVFLEVPGLQPVMQMKIKMNIKAADGTAIPEGIGNTINVVPPDAQRGSNFTSSR</sequence>
<dbReference type="Pfam" id="PF20601">
    <property type="entry name" value="DUF6797"/>
    <property type="match status" value="1"/>
</dbReference>
<organism evidence="4 5">
    <name type="scientific">Chthoniobacter flavus Ellin428</name>
    <dbReference type="NCBI Taxonomy" id="497964"/>
    <lineage>
        <taxon>Bacteria</taxon>
        <taxon>Pseudomonadati</taxon>
        <taxon>Verrucomicrobiota</taxon>
        <taxon>Spartobacteria</taxon>
        <taxon>Chthoniobacterales</taxon>
        <taxon>Chthoniobacteraceae</taxon>
        <taxon>Chthoniobacter</taxon>
    </lineage>
</organism>
<keyword evidence="2" id="KW-0732">Signal</keyword>